<keyword evidence="1" id="KW-1133">Transmembrane helix</keyword>
<comment type="caution">
    <text evidence="2">The sequence shown here is derived from an EMBL/GenBank/DDBJ whole genome shotgun (WGS) entry which is preliminary data.</text>
</comment>
<dbReference type="Proteomes" id="UP000218327">
    <property type="component" value="Unassembled WGS sequence"/>
</dbReference>
<feature type="transmembrane region" description="Helical" evidence="1">
    <location>
        <begin position="9"/>
        <end position="28"/>
    </location>
</feature>
<evidence type="ECO:0000313" key="2">
    <source>
        <dbReference type="EMBL" id="PCJ22941.1"/>
    </source>
</evidence>
<sequence>MKKLVTQTLNLWILFVLTAALMAGFAYWSPSIGGTGLDSVGPVSDVQALLASMTSEQKQSHFWMTLLLDMLFPLAYGGLFAGLALKHARRYGVLLAIPAIIVIPVDIVENIIQLLALKGSTGLLTLKSLLTPTKFFLFYTAAVIALGSLIFGMLMKLLKK</sequence>
<feature type="transmembrane region" description="Helical" evidence="1">
    <location>
        <begin position="62"/>
        <end position="85"/>
    </location>
</feature>
<protein>
    <submittedName>
        <fullName evidence="2">Uncharacterized protein</fullName>
    </submittedName>
</protein>
<feature type="transmembrane region" description="Helical" evidence="1">
    <location>
        <begin position="92"/>
        <end position="116"/>
    </location>
</feature>
<organism evidence="2 3">
    <name type="scientific">SAR86 cluster bacterium</name>
    <dbReference type="NCBI Taxonomy" id="2030880"/>
    <lineage>
        <taxon>Bacteria</taxon>
        <taxon>Pseudomonadati</taxon>
        <taxon>Pseudomonadota</taxon>
        <taxon>Gammaproteobacteria</taxon>
        <taxon>SAR86 cluster</taxon>
    </lineage>
</organism>
<evidence type="ECO:0000313" key="3">
    <source>
        <dbReference type="Proteomes" id="UP000218327"/>
    </source>
</evidence>
<dbReference type="AlphaFoldDB" id="A0A2A5AV28"/>
<keyword evidence="1" id="KW-0472">Membrane</keyword>
<name>A0A2A5AV28_9GAMM</name>
<evidence type="ECO:0000256" key="1">
    <source>
        <dbReference type="SAM" id="Phobius"/>
    </source>
</evidence>
<gene>
    <name evidence="2" type="ORF">COA96_12995</name>
</gene>
<accession>A0A2A5AV28</accession>
<proteinExistence type="predicted"/>
<feature type="transmembrane region" description="Helical" evidence="1">
    <location>
        <begin position="136"/>
        <end position="158"/>
    </location>
</feature>
<keyword evidence="1" id="KW-0812">Transmembrane</keyword>
<dbReference type="EMBL" id="NVVJ01000047">
    <property type="protein sequence ID" value="PCJ22941.1"/>
    <property type="molecule type" value="Genomic_DNA"/>
</dbReference>
<reference evidence="3" key="1">
    <citation type="submission" date="2017-08" db="EMBL/GenBank/DDBJ databases">
        <title>A dynamic microbial community with high functional redundancy inhabits the cold, oxic subseafloor aquifer.</title>
        <authorList>
            <person name="Tully B.J."/>
            <person name="Wheat C.G."/>
            <person name="Glazer B.T."/>
            <person name="Huber J.A."/>
        </authorList>
    </citation>
    <scope>NUCLEOTIDE SEQUENCE [LARGE SCALE GENOMIC DNA]</scope>
</reference>